<dbReference type="AlphaFoldDB" id="A0A8S4SFR3"/>
<keyword evidence="2" id="KW-1185">Reference proteome</keyword>
<evidence type="ECO:0000313" key="2">
    <source>
        <dbReference type="Proteomes" id="UP000838756"/>
    </source>
</evidence>
<sequence>MQVSTRCFPSPLKQVINGEISMLLKTQLTKARSAFCDSGIKMILAALGALGVFQRYAPRTLPRRAASHPCR</sequence>
<dbReference type="EMBL" id="CAKXAJ010026325">
    <property type="protein sequence ID" value="CAH2266895.1"/>
    <property type="molecule type" value="Genomic_DNA"/>
</dbReference>
<name>A0A8S4SFR3_9NEOP</name>
<gene>
    <name evidence="1" type="primary">jg19899</name>
    <name evidence="1" type="ORF">PAEG_LOCUS25496</name>
</gene>
<organism evidence="1 2">
    <name type="scientific">Pararge aegeria aegeria</name>
    <dbReference type="NCBI Taxonomy" id="348720"/>
    <lineage>
        <taxon>Eukaryota</taxon>
        <taxon>Metazoa</taxon>
        <taxon>Ecdysozoa</taxon>
        <taxon>Arthropoda</taxon>
        <taxon>Hexapoda</taxon>
        <taxon>Insecta</taxon>
        <taxon>Pterygota</taxon>
        <taxon>Neoptera</taxon>
        <taxon>Endopterygota</taxon>
        <taxon>Lepidoptera</taxon>
        <taxon>Glossata</taxon>
        <taxon>Ditrysia</taxon>
        <taxon>Papilionoidea</taxon>
        <taxon>Nymphalidae</taxon>
        <taxon>Satyrinae</taxon>
        <taxon>Satyrini</taxon>
        <taxon>Parargina</taxon>
        <taxon>Pararge</taxon>
    </lineage>
</organism>
<proteinExistence type="predicted"/>
<dbReference type="Proteomes" id="UP000838756">
    <property type="component" value="Unassembled WGS sequence"/>
</dbReference>
<comment type="caution">
    <text evidence="1">The sequence shown here is derived from an EMBL/GenBank/DDBJ whole genome shotgun (WGS) entry which is preliminary data.</text>
</comment>
<protein>
    <submittedName>
        <fullName evidence="1">Jg19899 protein</fullName>
    </submittedName>
</protein>
<reference evidence="1" key="1">
    <citation type="submission" date="2022-03" db="EMBL/GenBank/DDBJ databases">
        <authorList>
            <person name="Lindestad O."/>
        </authorList>
    </citation>
    <scope>NUCLEOTIDE SEQUENCE</scope>
</reference>
<accession>A0A8S4SFR3</accession>
<evidence type="ECO:0000313" key="1">
    <source>
        <dbReference type="EMBL" id="CAH2266895.1"/>
    </source>
</evidence>